<evidence type="ECO:0000313" key="1">
    <source>
        <dbReference type="EMBL" id="MDQ1184325.1"/>
    </source>
</evidence>
<reference evidence="1 2" key="1">
    <citation type="submission" date="2023-07" db="EMBL/GenBank/DDBJ databases">
        <title>Functional and genomic diversity of the sorghum phyllosphere microbiome.</title>
        <authorList>
            <person name="Shade A."/>
        </authorList>
    </citation>
    <scope>NUCLEOTIDE SEQUENCE [LARGE SCALE GENOMIC DNA]</scope>
    <source>
        <strain evidence="1 2">SORGH_AS_1126</strain>
    </source>
</reference>
<dbReference type="EMBL" id="JAUTBL010000001">
    <property type="protein sequence ID" value="MDQ1184325.1"/>
    <property type="molecule type" value="Genomic_DNA"/>
</dbReference>
<keyword evidence="2" id="KW-1185">Reference proteome</keyword>
<evidence type="ECO:0000313" key="2">
    <source>
        <dbReference type="Proteomes" id="UP001224781"/>
    </source>
</evidence>
<proteinExistence type="predicted"/>
<accession>A0ABU0UHA8</accession>
<name>A0ABU0UHA8_9HYPH</name>
<sequence>MTNVDQNYFRTDSIREVVTNIAQRFTPVDAARKLIIERTLLIIMDRPELDLGDPVRELLPVIRQVALDHFQVKDRDQVKESHRRLGLKTKPV</sequence>
<dbReference type="Proteomes" id="UP001224781">
    <property type="component" value="Unassembled WGS sequence"/>
</dbReference>
<organism evidence="1 2">
    <name type="scientific">Agrobacterium larrymoorei</name>
    <dbReference type="NCBI Taxonomy" id="160699"/>
    <lineage>
        <taxon>Bacteria</taxon>
        <taxon>Pseudomonadati</taxon>
        <taxon>Pseudomonadota</taxon>
        <taxon>Alphaproteobacteria</taxon>
        <taxon>Hyphomicrobiales</taxon>
        <taxon>Rhizobiaceae</taxon>
        <taxon>Rhizobium/Agrobacterium group</taxon>
        <taxon>Agrobacterium</taxon>
    </lineage>
</organism>
<protein>
    <submittedName>
        <fullName evidence="1">Uncharacterized protein</fullName>
    </submittedName>
</protein>
<gene>
    <name evidence="1" type="ORF">QE408_001447</name>
</gene>
<dbReference type="RefSeq" id="WP_306929715.1">
    <property type="nucleotide sequence ID" value="NZ_JAUTBL010000001.1"/>
</dbReference>
<comment type="caution">
    <text evidence="1">The sequence shown here is derived from an EMBL/GenBank/DDBJ whole genome shotgun (WGS) entry which is preliminary data.</text>
</comment>